<dbReference type="PANTHER" id="PTHR30244">
    <property type="entry name" value="TRANSAMINASE"/>
    <property type="match status" value="1"/>
</dbReference>
<dbReference type="Proteomes" id="UP000177047">
    <property type="component" value="Unassembled WGS sequence"/>
</dbReference>
<feature type="modified residue" description="N6-(pyridoxal phosphate)lysine" evidence="2">
    <location>
        <position position="182"/>
    </location>
</feature>
<proteinExistence type="inferred from homology"/>
<organism evidence="4 5">
    <name type="scientific">Candidatus Nomurabacteria bacterium RIFOXYB1_FULL_39_16</name>
    <dbReference type="NCBI Taxonomy" id="1801803"/>
    <lineage>
        <taxon>Bacteria</taxon>
        <taxon>Candidatus Nomuraibacteriota</taxon>
    </lineage>
</organism>
<accession>A0A1F6YTV1</accession>
<reference evidence="4 5" key="1">
    <citation type="journal article" date="2016" name="Nat. Commun.">
        <title>Thousands of microbial genomes shed light on interconnected biogeochemical processes in an aquifer system.</title>
        <authorList>
            <person name="Anantharaman K."/>
            <person name="Brown C.T."/>
            <person name="Hug L.A."/>
            <person name="Sharon I."/>
            <person name="Castelle C.J."/>
            <person name="Probst A.J."/>
            <person name="Thomas B.C."/>
            <person name="Singh A."/>
            <person name="Wilkins M.J."/>
            <person name="Karaoz U."/>
            <person name="Brodie E.L."/>
            <person name="Williams K.H."/>
            <person name="Hubbard S.S."/>
            <person name="Banfield J.F."/>
        </authorList>
    </citation>
    <scope>NUCLEOTIDE SEQUENCE [LARGE SCALE GENOMIC DNA]</scope>
</reference>
<dbReference type="CDD" id="cd00616">
    <property type="entry name" value="AHBA_syn"/>
    <property type="match status" value="1"/>
</dbReference>
<sequence length="374" mass="42221">MITYGRQTIEKEDVDSVIDALKSDYLTTGPKIGEFESKLAEYVGAKYAVAVSNGTAALHLAMLALGLKQGDIGITTPLTFAASANCLRYVGAKVQFIDIEPETGLIKTEEIEKHITPQTKVLIPVHYAGQSCDMEQIFEIAKKHDVSVVEDAAHAIGSKYKGKKVGSCSFSDMTTFSFHPVKTITTAEGGAITTNSRELYEKLLLLRTHGIVQRPDKAPWFYEMQELGFNYRMPDVLAALGLTQLDRIDKFIDKRKKIISLYRQKLSSLSNLKLISEFDYNDSAFHLCPLLIDFESVKINKKDLFQKLKRKDISLQVHYIPVHLHPYYRKLGFKEGDYPNAEKFYSQEISLPIYPSLTLHDINFVIKTIKELVI</sequence>
<dbReference type="GO" id="GO:0008483">
    <property type="term" value="F:transaminase activity"/>
    <property type="evidence" value="ECO:0007669"/>
    <property type="project" value="TreeGrafter"/>
</dbReference>
<keyword evidence="2 3" id="KW-0663">Pyridoxal phosphate</keyword>
<dbReference type="PANTHER" id="PTHR30244:SF34">
    <property type="entry name" value="DTDP-4-AMINO-4,6-DIDEOXYGALACTOSE TRANSAMINASE"/>
    <property type="match status" value="1"/>
</dbReference>
<dbReference type="Pfam" id="PF01041">
    <property type="entry name" value="DegT_DnrJ_EryC1"/>
    <property type="match status" value="1"/>
</dbReference>
<dbReference type="InterPro" id="IPR000653">
    <property type="entry name" value="DegT/StrS_aminotransferase"/>
</dbReference>
<dbReference type="EMBL" id="MFWB01000005">
    <property type="protein sequence ID" value="OGJ09767.1"/>
    <property type="molecule type" value="Genomic_DNA"/>
</dbReference>
<feature type="active site" description="Proton acceptor" evidence="1">
    <location>
        <position position="182"/>
    </location>
</feature>
<protein>
    <submittedName>
        <fullName evidence="4">UDP-4-amino-4, 6-dideoxy-N-acetyl-beta-L-altrosamine transaminase</fullName>
    </submittedName>
</protein>
<dbReference type="GO" id="GO:0030170">
    <property type="term" value="F:pyridoxal phosphate binding"/>
    <property type="evidence" value="ECO:0007669"/>
    <property type="project" value="TreeGrafter"/>
</dbReference>
<dbReference type="InterPro" id="IPR015422">
    <property type="entry name" value="PyrdxlP-dep_Trfase_small"/>
</dbReference>
<evidence type="ECO:0000313" key="5">
    <source>
        <dbReference type="Proteomes" id="UP000177047"/>
    </source>
</evidence>
<dbReference type="InterPro" id="IPR015421">
    <property type="entry name" value="PyrdxlP-dep_Trfase_major"/>
</dbReference>
<dbReference type="InterPro" id="IPR015424">
    <property type="entry name" value="PyrdxlP-dep_Trfase"/>
</dbReference>
<dbReference type="STRING" id="1801803.A2356_02180"/>
<comment type="caution">
    <text evidence="4">The sequence shown here is derived from an EMBL/GenBank/DDBJ whole genome shotgun (WGS) entry which is preliminary data.</text>
</comment>
<comment type="similarity">
    <text evidence="3">Belongs to the DegT/DnrJ/EryC1 family.</text>
</comment>
<evidence type="ECO:0000256" key="1">
    <source>
        <dbReference type="PIRSR" id="PIRSR000390-1"/>
    </source>
</evidence>
<dbReference type="InterPro" id="IPR020026">
    <property type="entry name" value="PseC"/>
</dbReference>
<dbReference type="GO" id="GO:0000271">
    <property type="term" value="P:polysaccharide biosynthetic process"/>
    <property type="evidence" value="ECO:0007669"/>
    <property type="project" value="TreeGrafter"/>
</dbReference>
<evidence type="ECO:0000256" key="3">
    <source>
        <dbReference type="RuleBase" id="RU004508"/>
    </source>
</evidence>
<dbReference type="Gene3D" id="3.90.1150.10">
    <property type="entry name" value="Aspartate Aminotransferase, domain 1"/>
    <property type="match status" value="1"/>
</dbReference>
<dbReference type="Gene3D" id="3.40.640.10">
    <property type="entry name" value="Type I PLP-dependent aspartate aminotransferase-like (Major domain)"/>
    <property type="match status" value="1"/>
</dbReference>
<dbReference type="NCBIfam" id="TIGR03588">
    <property type="entry name" value="PseC"/>
    <property type="match status" value="1"/>
</dbReference>
<name>A0A1F6YTV1_9BACT</name>
<dbReference type="AlphaFoldDB" id="A0A1F6YTV1"/>
<gene>
    <name evidence="4" type="ORF">A2356_02180</name>
</gene>
<dbReference type="PIRSF" id="PIRSF000390">
    <property type="entry name" value="PLP_StrS"/>
    <property type="match status" value="1"/>
</dbReference>
<evidence type="ECO:0000313" key="4">
    <source>
        <dbReference type="EMBL" id="OGJ09767.1"/>
    </source>
</evidence>
<dbReference type="SUPFAM" id="SSF53383">
    <property type="entry name" value="PLP-dependent transferases"/>
    <property type="match status" value="1"/>
</dbReference>
<evidence type="ECO:0000256" key="2">
    <source>
        <dbReference type="PIRSR" id="PIRSR000390-2"/>
    </source>
</evidence>